<dbReference type="KEGG" id="sgy:Sgly_1691"/>
<feature type="domain" description="Phospholipid/glycerol acyltransferase" evidence="3">
    <location>
        <begin position="34"/>
        <end position="146"/>
    </location>
</feature>
<evidence type="ECO:0000259" key="3">
    <source>
        <dbReference type="SMART" id="SM00563"/>
    </source>
</evidence>
<keyword evidence="5" id="KW-1185">Reference proteome</keyword>
<dbReference type="PANTHER" id="PTHR10434">
    <property type="entry name" value="1-ACYL-SN-GLYCEROL-3-PHOSPHATE ACYLTRANSFERASE"/>
    <property type="match status" value="1"/>
</dbReference>
<dbReference type="InterPro" id="IPR002123">
    <property type="entry name" value="Plipid/glycerol_acylTrfase"/>
</dbReference>
<dbReference type="STRING" id="645991.Sgly_1691"/>
<dbReference type="Proteomes" id="UP000007488">
    <property type="component" value="Chromosome"/>
</dbReference>
<dbReference type="AlphaFoldDB" id="F0SYV1"/>
<sequence>MSLYKVARAVLRVLLRFKGYQVEGRENFPEKGPVIIAANHLSLWDPVVVGCAIDRTVFYMAKEELFQVPFLGWLLTKLKSFPVKRGQGDIAAIRRALAVLKEGHVLGVFPEGKRSVSGEMQEAMAGIALIMEKSKAPVVPVKVWDAGREDGKKRGSFKVVIGRPIYPEKIMIPEKEENRRNWLANHIMTFVQEM</sequence>
<evidence type="ECO:0000313" key="5">
    <source>
        <dbReference type="Proteomes" id="UP000007488"/>
    </source>
</evidence>
<evidence type="ECO:0000256" key="1">
    <source>
        <dbReference type="ARBA" id="ARBA00022679"/>
    </source>
</evidence>
<evidence type="ECO:0000313" key="4">
    <source>
        <dbReference type="EMBL" id="ADY55988.1"/>
    </source>
</evidence>
<keyword evidence="1" id="KW-0808">Transferase</keyword>
<reference evidence="4 5" key="1">
    <citation type="journal article" date="2011" name="Stand. Genomic Sci.">
        <title>Complete genome sequence of Syntrophobotulus glycolicus type strain (FlGlyR).</title>
        <authorList>
            <person name="Han C."/>
            <person name="Mwirichia R."/>
            <person name="Chertkov O."/>
            <person name="Held B."/>
            <person name="Lapidus A."/>
            <person name="Nolan M."/>
            <person name="Lucas S."/>
            <person name="Hammon N."/>
            <person name="Deshpande S."/>
            <person name="Cheng J.F."/>
            <person name="Tapia R."/>
            <person name="Goodwin L."/>
            <person name="Pitluck S."/>
            <person name="Huntemann M."/>
            <person name="Liolios K."/>
            <person name="Ivanova N."/>
            <person name="Pagani I."/>
            <person name="Mavromatis K."/>
            <person name="Ovchinikova G."/>
            <person name="Pati A."/>
            <person name="Chen A."/>
            <person name="Palaniappan K."/>
            <person name="Land M."/>
            <person name="Hauser L."/>
            <person name="Brambilla E.M."/>
            <person name="Rohde M."/>
            <person name="Spring S."/>
            <person name="Sikorski J."/>
            <person name="Goker M."/>
            <person name="Woyke T."/>
            <person name="Bristow J."/>
            <person name="Eisen J.A."/>
            <person name="Markowitz V."/>
            <person name="Hugenholtz P."/>
            <person name="Kyrpides N.C."/>
            <person name="Klenk H.P."/>
            <person name="Detter J.C."/>
        </authorList>
    </citation>
    <scope>NUCLEOTIDE SEQUENCE [LARGE SCALE GENOMIC DNA]</scope>
    <source>
        <strain evidence="5">DSM 8271 / FlGlyR</strain>
    </source>
</reference>
<dbReference type="PANTHER" id="PTHR10434:SF11">
    <property type="entry name" value="1-ACYL-SN-GLYCEROL-3-PHOSPHATE ACYLTRANSFERASE"/>
    <property type="match status" value="1"/>
</dbReference>
<proteinExistence type="predicted"/>
<dbReference type="OrthoDB" id="9803035at2"/>
<gene>
    <name evidence="4" type="ordered locus">Sgly_1691</name>
</gene>
<dbReference type="SUPFAM" id="SSF69593">
    <property type="entry name" value="Glycerol-3-phosphate (1)-acyltransferase"/>
    <property type="match status" value="1"/>
</dbReference>
<dbReference type="SMART" id="SM00563">
    <property type="entry name" value="PlsC"/>
    <property type="match status" value="1"/>
</dbReference>
<dbReference type="Pfam" id="PF01553">
    <property type="entry name" value="Acyltransferase"/>
    <property type="match status" value="1"/>
</dbReference>
<dbReference type="RefSeq" id="WP_013624856.1">
    <property type="nucleotide sequence ID" value="NC_015172.1"/>
</dbReference>
<protein>
    <submittedName>
        <fullName evidence="4">Phospholipid/glycerol acyltransferase</fullName>
    </submittedName>
</protein>
<dbReference type="GO" id="GO:0006654">
    <property type="term" value="P:phosphatidic acid biosynthetic process"/>
    <property type="evidence" value="ECO:0007669"/>
    <property type="project" value="TreeGrafter"/>
</dbReference>
<dbReference type="HOGENOM" id="CLU_027938_4_5_9"/>
<organism evidence="4 5">
    <name type="scientific">Syntrophobotulus glycolicus (strain DSM 8271 / FlGlyR)</name>
    <dbReference type="NCBI Taxonomy" id="645991"/>
    <lineage>
        <taxon>Bacteria</taxon>
        <taxon>Bacillati</taxon>
        <taxon>Bacillota</taxon>
        <taxon>Clostridia</taxon>
        <taxon>Eubacteriales</taxon>
        <taxon>Desulfitobacteriaceae</taxon>
        <taxon>Syntrophobotulus</taxon>
    </lineage>
</organism>
<reference evidence="5" key="2">
    <citation type="submission" date="2011-02" db="EMBL/GenBank/DDBJ databases">
        <title>The complete genome of Syntrophobotulus glycolicus DSM 8271.</title>
        <authorList>
            <person name="Lucas S."/>
            <person name="Copeland A."/>
            <person name="Lapidus A."/>
            <person name="Bruce D."/>
            <person name="Goodwin L."/>
            <person name="Pitluck S."/>
            <person name="Kyrpides N."/>
            <person name="Mavromatis K."/>
            <person name="Pagani I."/>
            <person name="Ivanova N."/>
            <person name="Mikhailova N."/>
            <person name="Chertkov O."/>
            <person name="Held B."/>
            <person name="Detter J.C."/>
            <person name="Tapia R."/>
            <person name="Han C."/>
            <person name="Land M."/>
            <person name="Hauser L."/>
            <person name="Markowitz V."/>
            <person name="Cheng J.-F."/>
            <person name="Hugenholtz P."/>
            <person name="Woyke T."/>
            <person name="Wu D."/>
            <person name="Spring S."/>
            <person name="Schroeder M."/>
            <person name="Brambilla E."/>
            <person name="Klenk H.-P."/>
            <person name="Eisen J.A."/>
        </authorList>
    </citation>
    <scope>NUCLEOTIDE SEQUENCE [LARGE SCALE GENOMIC DNA]</scope>
    <source>
        <strain evidence="5">DSM 8271 / FlGlyR</strain>
    </source>
</reference>
<name>F0SYV1_SYNGF</name>
<dbReference type="GO" id="GO:0003841">
    <property type="term" value="F:1-acylglycerol-3-phosphate O-acyltransferase activity"/>
    <property type="evidence" value="ECO:0007669"/>
    <property type="project" value="TreeGrafter"/>
</dbReference>
<evidence type="ECO:0000256" key="2">
    <source>
        <dbReference type="ARBA" id="ARBA00023315"/>
    </source>
</evidence>
<dbReference type="eggNOG" id="COG0204">
    <property type="taxonomic scope" value="Bacteria"/>
</dbReference>
<keyword evidence="2 4" id="KW-0012">Acyltransferase</keyword>
<dbReference type="EMBL" id="CP002547">
    <property type="protein sequence ID" value="ADY55988.1"/>
    <property type="molecule type" value="Genomic_DNA"/>
</dbReference>
<accession>F0SYV1</accession>
<dbReference type="CDD" id="cd07989">
    <property type="entry name" value="LPLAT_AGPAT-like"/>
    <property type="match status" value="1"/>
</dbReference>